<dbReference type="AlphaFoldDB" id="A0A8D9E5P1"/>
<proteinExistence type="predicted"/>
<organism evidence="1">
    <name type="scientific">Cacopsylla melanoneura</name>
    <dbReference type="NCBI Taxonomy" id="428564"/>
    <lineage>
        <taxon>Eukaryota</taxon>
        <taxon>Metazoa</taxon>
        <taxon>Ecdysozoa</taxon>
        <taxon>Arthropoda</taxon>
        <taxon>Hexapoda</taxon>
        <taxon>Insecta</taxon>
        <taxon>Pterygota</taxon>
        <taxon>Neoptera</taxon>
        <taxon>Paraneoptera</taxon>
        <taxon>Hemiptera</taxon>
        <taxon>Sternorrhyncha</taxon>
        <taxon>Psylloidea</taxon>
        <taxon>Psyllidae</taxon>
        <taxon>Psyllinae</taxon>
        <taxon>Cacopsylla</taxon>
    </lineage>
</organism>
<sequence length="99" mass="11325">MTICKSFNEGYSLADWVRIYPLNKAPKPQISPELFPTSRPQVRLPFTHRPPLRRDIRSPFPIEKTPQLAVDGPGQGHLPIHVVSTPEYRPLDIKTPFIN</sequence>
<dbReference type="EMBL" id="HBUF01418350">
    <property type="protein sequence ID" value="CAG6740324.1"/>
    <property type="molecule type" value="Transcribed_RNA"/>
</dbReference>
<reference evidence="1" key="1">
    <citation type="submission" date="2021-05" db="EMBL/GenBank/DDBJ databases">
        <authorList>
            <person name="Alioto T."/>
            <person name="Alioto T."/>
            <person name="Gomez Garrido J."/>
        </authorList>
    </citation>
    <scope>NUCLEOTIDE SEQUENCE</scope>
</reference>
<accession>A0A8D9E5P1</accession>
<name>A0A8D9E5P1_9HEMI</name>
<evidence type="ECO:0000313" key="1">
    <source>
        <dbReference type="EMBL" id="CAG6740324.1"/>
    </source>
</evidence>
<protein>
    <submittedName>
        <fullName evidence="1">Uncharacterized protein</fullName>
    </submittedName>
</protein>